<dbReference type="InterPro" id="IPR013785">
    <property type="entry name" value="Aldolase_TIM"/>
</dbReference>
<evidence type="ECO:0000259" key="7">
    <source>
        <dbReference type="Pfam" id="PF17801"/>
    </source>
</evidence>
<dbReference type="GO" id="GO:0004557">
    <property type="term" value="F:alpha-galactosidase activity"/>
    <property type="evidence" value="ECO:0007669"/>
    <property type="project" value="UniProtKB-EC"/>
</dbReference>
<comment type="catalytic activity">
    <reaction evidence="1">
        <text>Hydrolysis of terminal, non-reducing alpha-D-galactose residues in alpha-D-galactosides, including galactose oligosaccharides, galactomannans and galactolipids.</text>
        <dbReference type="EC" id="3.2.1.22"/>
    </reaction>
</comment>
<feature type="domain" description="Alpha galactosidase C-terminal" evidence="7">
    <location>
        <begin position="522"/>
        <end position="603"/>
    </location>
</feature>
<dbReference type="CDD" id="cd14792">
    <property type="entry name" value="GH27"/>
    <property type="match status" value="1"/>
</dbReference>
<comment type="similarity">
    <text evidence="2">Belongs to the glycosyl hydrolase 27 family.</text>
</comment>
<evidence type="ECO:0000256" key="6">
    <source>
        <dbReference type="ARBA" id="ARBA00023295"/>
    </source>
</evidence>
<dbReference type="SUPFAM" id="SSF51445">
    <property type="entry name" value="(Trans)glycosidases"/>
    <property type="match status" value="1"/>
</dbReference>
<organism evidence="8 9">
    <name type="scientific">Quercus rubra</name>
    <name type="common">Northern red oak</name>
    <name type="synonym">Quercus borealis</name>
    <dbReference type="NCBI Taxonomy" id="3512"/>
    <lineage>
        <taxon>Eukaryota</taxon>
        <taxon>Viridiplantae</taxon>
        <taxon>Streptophyta</taxon>
        <taxon>Embryophyta</taxon>
        <taxon>Tracheophyta</taxon>
        <taxon>Spermatophyta</taxon>
        <taxon>Magnoliopsida</taxon>
        <taxon>eudicotyledons</taxon>
        <taxon>Gunneridae</taxon>
        <taxon>Pentapetalae</taxon>
        <taxon>rosids</taxon>
        <taxon>fabids</taxon>
        <taxon>Fagales</taxon>
        <taxon>Fagaceae</taxon>
        <taxon>Quercus</taxon>
    </lineage>
</organism>
<keyword evidence="9" id="KW-1185">Reference proteome</keyword>
<protein>
    <recommendedName>
        <fullName evidence="3">alpha-galactosidase</fullName>
        <ecNumber evidence="3">3.2.1.22</ecNumber>
    </recommendedName>
</protein>
<dbReference type="GO" id="GO:0005975">
    <property type="term" value="P:carbohydrate metabolic process"/>
    <property type="evidence" value="ECO:0007669"/>
    <property type="project" value="InterPro"/>
</dbReference>
<dbReference type="InterPro" id="IPR017853">
    <property type="entry name" value="GH"/>
</dbReference>
<evidence type="ECO:0000256" key="1">
    <source>
        <dbReference type="ARBA" id="ARBA00001255"/>
    </source>
</evidence>
<dbReference type="InterPro" id="IPR002241">
    <property type="entry name" value="Glyco_hydro_27"/>
</dbReference>
<dbReference type="Pfam" id="PF17801">
    <property type="entry name" value="Melibiase_C"/>
    <property type="match status" value="1"/>
</dbReference>
<dbReference type="PANTHER" id="PTHR11452">
    <property type="entry name" value="ALPHA-GALACTOSIDASE/ALPHA-N-ACETYLGALACTOSAMINIDASE"/>
    <property type="match status" value="1"/>
</dbReference>
<gene>
    <name evidence="8" type="ORF">RGQ29_027016</name>
</gene>
<keyword evidence="4" id="KW-0732">Signal</keyword>
<name>A0AAN7EN12_QUERU</name>
<keyword evidence="5" id="KW-0378">Hydrolase</keyword>
<proteinExistence type="inferred from homology"/>
<dbReference type="AlphaFoldDB" id="A0AAN7EN12"/>
<dbReference type="Proteomes" id="UP001324115">
    <property type="component" value="Unassembled WGS sequence"/>
</dbReference>
<dbReference type="Gene3D" id="2.60.40.1180">
    <property type="entry name" value="Golgi alpha-mannosidase II"/>
    <property type="match status" value="1"/>
</dbReference>
<sequence>MVSCFRVSAKTLSNEEPERASFPPRGWNSYDSFSWIVSEKKFLQNAQIISERLHAYGYEYVVVDFLWYRRKVKGAYTDSQGFDVIDKWGRMVPDPDRWPSFAGGKGFTEVANKVHGMGLKYGIHVMRGISTQAVNANTPILDTTTGDIGVKERACAWMSQGFMSVDTKLGAGRAFLRSLYEQYAEWGVDFVKHDSVFGADLDINEISVVSEVLKQLDRPILYSLSPGTSVTPAMAKDVSGLANMYRITADDWDSWGDVASHFDVTRDFSTANMIGAKGLLGNSFECQTGPCTQMCITSMFTNKELAIPSPWSSNDGPHRTSNLNADEQRTQWSMAKSPLMFGGDLRKLDETTYNLLTNPILLEINSFSSNNMEFPYITSANGFKSKNDVLDSQSGRYLTDVSTSDTHVLSLTSCTNSKAIGWSHKHVYCCFTNMCSRFEFVVSHKQQSQGKLQLFATDRMDFCLWGSPNQKLTSKELKSGAFAPCRWHTNRMWELSVNGTLANNYSGLCATVNSIKAEVRPGGTRSWIATGRKGEIYVAFFNLNPERTVISAKISDMAKVLPGKNFNRNSCQCKEVWSGNDIKVRKQTISRGVNAHGCALFVLKCKLAGLI</sequence>
<evidence type="ECO:0000256" key="2">
    <source>
        <dbReference type="ARBA" id="ARBA00009743"/>
    </source>
</evidence>
<dbReference type="EMBL" id="JAXUIC010000008">
    <property type="protein sequence ID" value="KAK4576287.1"/>
    <property type="molecule type" value="Genomic_DNA"/>
</dbReference>
<evidence type="ECO:0000256" key="4">
    <source>
        <dbReference type="ARBA" id="ARBA00022729"/>
    </source>
</evidence>
<evidence type="ECO:0000313" key="9">
    <source>
        <dbReference type="Proteomes" id="UP001324115"/>
    </source>
</evidence>
<dbReference type="SUPFAM" id="SSF51011">
    <property type="entry name" value="Glycosyl hydrolase domain"/>
    <property type="match status" value="1"/>
</dbReference>
<comment type="caution">
    <text evidence="8">The sequence shown here is derived from an EMBL/GenBank/DDBJ whole genome shotgun (WGS) entry which is preliminary data.</text>
</comment>
<dbReference type="EC" id="3.2.1.22" evidence="3"/>
<evidence type="ECO:0000313" key="8">
    <source>
        <dbReference type="EMBL" id="KAK4576287.1"/>
    </source>
</evidence>
<dbReference type="InterPro" id="IPR041233">
    <property type="entry name" value="Melibiase_C"/>
</dbReference>
<dbReference type="Gene3D" id="3.20.20.70">
    <property type="entry name" value="Aldolase class I"/>
    <property type="match status" value="1"/>
</dbReference>
<dbReference type="PANTHER" id="PTHR11452:SF42">
    <property type="entry name" value="ALPHA-GALACTOSIDASE"/>
    <property type="match status" value="1"/>
</dbReference>
<evidence type="ECO:0000256" key="5">
    <source>
        <dbReference type="ARBA" id="ARBA00022801"/>
    </source>
</evidence>
<dbReference type="InterPro" id="IPR013780">
    <property type="entry name" value="Glyco_hydro_b"/>
</dbReference>
<accession>A0AAN7EN12</accession>
<evidence type="ECO:0000256" key="3">
    <source>
        <dbReference type="ARBA" id="ARBA00012755"/>
    </source>
</evidence>
<reference evidence="8 9" key="1">
    <citation type="journal article" date="2023" name="G3 (Bethesda)">
        <title>A haplotype-resolved chromosome-scale genome for Quercus rubra L. provides insights into the genetics of adaptive traits for red oak species.</title>
        <authorList>
            <person name="Kapoor B."/>
            <person name="Jenkins J."/>
            <person name="Schmutz J."/>
            <person name="Zhebentyayeva T."/>
            <person name="Kuelheim C."/>
            <person name="Coggeshall M."/>
            <person name="Heim C."/>
            <person name="Lasky J.R."/>
            <person name="Leites L."/>
            <person name="Islam-Faridi N."/>
            <person name="Romero-Severson J."/>
            <person name="DeLeo V.L."/>
            <person name="Lucas S.M."/>
            <person name="Lazic D."/>
            <person name="Gailing O."/>
            <person name="Carlson J."/>
            <person name="Staton M."/>
        </authorList>
    </citation>
    <scope>NUCLEOTIDE SEQUENCE [LARGE SCALE GENOMIC DNA]</scope>
    <source>
        <strain evidence="8">Pseudo-F2</strain>
    </source>
</reference>
<keyword evidence="6" id="KW-0326">Glycosidase</keyword>